<evidence type="ECO:0000256" key="7">
    <source>
        <dbReference type="ARBA" id="ARBA00060680"/>
    </source>
</evidence>
<comment type="function">
    <text evidence="5">Decarboxylates OPET (5-oxo-pent-3-ene-1,2,5-tricarboxylic acid) into HHDD (2-hydroxy-hept-2,4-diene-1,7-dioate) and isomerizes it to OHED (2-oxo-hept-3-ene-1,7-dioate).</text>
</comment>
<dbReference type="PANTHER" id="PTHR11820">
    <property type="entry name" value="ACYLPYRUVASE"/>
    <property type="match status" value="1"/>
</dbReference>
<dbReference type="AlphaFoldDB" id="A0A450VM65"/>
<reference evidence="9" key="1">
    <citation type="submission" date="2019-02" db="EMBL/GenBank/DDBJ databases">
        <authorList>
            <person name="Gruber-Vodicka R. H."/>
            <person name="Seah K. B. B."/>
        </authorList>
    </citation>
    <scope>NUCLEOTIDE SEQUENCE</scope>
    <source>
        <strain evidence="9">BECK_S313</strain>
    </source>
</reference>
<dbReference type="PANTHER" id="PTHR11820:SF7">
    <property type="entry name" value="ACYLPYRUVASE FAHD1, MITOCHONDRIAL"/>
    <property type="match status" value="1"/>
</dbReference>
<protein>
    <submittedName>
        <fullName evidence="9">2-keto-4-pentenoate hydratase/2-oxohepta-3-ene-1,7-dioic acid hydratase (Catechol pathway)</fullName>
    </submittedName>
</protein>
<dbReference type="Pfam" id="PF01557">
    <property type="entry name" value="FAA_hydrolase"/>
    <property type="match status" value="1"/>
</dbReference>
<dbReference type="InterPro" id="IPR036663">
    <property type="entry name" value="Fumarylacetoacetase_C_sf"/>
</dbReference>
<dbReference type="SUPFAM" id="SSF56529">
    <property type="entry name" value="FAH"/>
    <property type="match status" value="1"/>
</dbReference>
<comment type="catalytic activity">
    <reaction evidence="4">
        <text>(2E,4Z)-5-hydroxypenta-2,4-diene-1,2,5-tricarboxylate = (3E,5R)-5-carboxy-2-oxohept-3-enedioate</text>
        <dbReference type="Rhea" id="RHEA:18813"/>
        <dbReference type="ChEBI" id="CHEBI:47961"/>
        <dbReference type="ChEBI" id="CHEBI:87491"/>
        <dbReference type="EC" id="5.3.3.10"/>
    </reaction>
</comment>
<organism evidence="9">
    <name type="scientific">Candidatus Kentrum sp. LPFa</name>
    <dbReference type="NCBI Taxonomy" id="2126335"/>
    <lineage>
        <taxon>Bacteria</taxon>
        <taxon>Pseudomonadati</taxon>
        <taxon>Pseudomonadota</taxon>
        <taxon>Gammaproteobacteria</taxon>
        <taxon>Candidatus Kentrum</taxon>
    </lineage>
</organism>
<evidence type="ECO:0000313" key="9">
    <source>
        <dbReference type="EMBL" id="VFK05797.1"/>
    </source>
</evidence>
<dbReference type="Gene3D" id="3.90.850.10">
    <property type="entry name" value="Fumarylacetoacetase-like, C-terminal domain"/>
    <property type="match status" value="1"/>
</dbReference>
<dbReference type="GO" id="GO:0019752">
    <property type="term" value="P:carboxylic acid metabolic process"/>
    <property type="evidence" value="ECO:0007669"/>
    <property type="project" value="UniProtKB-ARBA"/>
</dbReference>
<keyword evidence="2" id="KW-0479">Metal-binding</keyword>
<accession>A0A450VM65</accession>
<evidence type="ECO:0000256" key="5">
    <source>
        <dbReference type="ARBA" id="ARBA00057150"/>
    </source>
</evidence>
<dbReference type="InterPro" id="IPR011234">
    <property type="entry name" value="Fumarylacetoacetase-like_C"/>
</dbReference>
<comment type="similarity">
    <text evidence="1">Belongs to the FAH family.</text>
</comment>
<comment type="pathway">
    <text evidence="6">Aromatic compound metabolism; 4-hydroxyphenylacetate degradation; pyruvate and succinate semialdehyde from 4-hydroxyphenylacetate: step 4/7.</text>
</comment>
<evidence type="ECO:0000256" key="4">
    <source>
        <dbReference type="ARBA" id="ARBA00052790"/>
    </source>
</evidence>
<evidence type="ECO:0000256" key="3">
    <source>
        <dbReference type="ARBA" id="ARBA00051258"/>
    </source>
</evidence>
<dbReference type="GO" id="GO:0008704">
    <property type="term" value="F:5-carboxymethyl-2-hydroxymuconate delta-isomerase activity"/>
    <property type="evidence" value="ECO:0007669"/>
    <property type="project" value="UniProtKB-EC"/>
</dbReference>
<evidence type="ECO:0000256" key="6">
    <source>
        <dbReference type="ARBA" id="ARBA00060569"/>
    </source>
</evidence>
<dbReference type="GO" id="GO:0018800">
    <property type="term" value="F:5-oxopent-3-ene-1,2,5-tricarboxylate decarboxylase activity"/>
    <property type="evidence" value="ECO:0007669"/>
    <property type="project" value="UniProtKB-EC"/>
</dbReference>
<dbReference type="GO" id="GO:0018773">
    <property type="term" value="F:acetylpyruvate hydrolase activity"/>
    <property type="evidence" value="ECO:0007669"/>
    <property type="project" value="TreeGrafter"/>
</dbReference>
<evidence type="ECO:0000256" key="2">
    <source>
        <dbReference type="ARBA" id="ARBA00022723"/>
    </source>
</evidence>
<dbReference type="EMBL" id="CAADFK010000001">
    <property type="protein sequence ID" value="VFK05797.1"/>
    <property type="molecule type" value="Genomic_DNA"/>
</dbReference>
<gene>
    <name evidence="9" type="ORF">BECKLPF1236B_GA0070989_10017</name>
</gene>
<proteinExistence type="inferred from homology"/>
<name>A0A450VM65_9GAMM</name>
<feature type="domain" description="Fumarylacetoacetase-like C-terminal" evidence="8">
    <location>
        <begin position="56"/>
        <end position="265"/>
    </location>
</feature>
<dbReference type="GO" id="GO:0046872">
    <property type="term" value="F:metal ion binding"/>
    <property type="evidence" value="ECO:0007669"/>
    <property type="project" value="UniProtKB-KW"/>
</dbReference>
<evidence type="ECO:0000259" key="8">
    <source>
        <dbReference type="Pfam" id="PF01557"/>
    </source>
</evidence>
<comment type="pathway">
    <text evidence="7">Aromatic compound metabolism; 4-hydroxyphenylacetate degradation; pyruvate and succinate semialdehyde from 4-hydroxyphenylacetate: step 5/7.</text>
</comment>
<dbReference type="FunFam" id="3.90.850.10:FF:000002">
    <property type="entry name" value="2-hydroxyhepta-2,4-diene-1,7-dioate isomerase"/>
    <property type="match status" value="1"/>
</dbReference>
<comment type="catalytic activity">
    <reaction evidence="3">
        <text>(3E,5R)-5-carboxy-2-oxohept-3-enedioate + H(+) = (4Z)-2-oxohept-4-enedioate + CO2</text>
        <dbReference type="Rhea" id="RHEA:14397"/>
        <dbReference type="ChEBI" id="CHEBI:15378"/>
        <dbReference type="ChEBI" id="CHEBI:16526"/>
        <dbReference type="ChEBI" id="CHEBI:87491"/>
        <dbReference type="ChEBI" id="CHEBI:87507"/>
        <dbReference type="EC" id="4.1.1.68"/>
    </reaction>
</comment>
<sequence length="267" mass="28960">MNIIRFLTEDGSIRFGTDYQNGSAELLKGDISAGFDTTGQRAKVNKLVPPVSPVNIYCIGLNYREHARETGSELPEYPIIFMKPTTAVIGPGDPIPLPKCCVRGPEVDFEGELAVVIGKAARDVKESDALQHVFGYTAANDVSARKWQRNAGGKQWIRGKGFDGFCPLGPTLVTADDIPDPQTLAIRTTVNGEIMQENTTADMIFSVARLISYLSEDTTLAPGTLILTGTPWGVGYVRKPPRYLEGGDEVTVEFDRIGKLTNPVQGA</sequence>
<evidence type="ECO:0000256" key="1">
    <source>
        <dbReference type="ARBA" id="ARBA00010211"/>
    </source>
</evidence>